<dbReference type="Proteomes" id="UP001153709">
    <property type="component" value="Chromosome 8"/>
</dbReference>
<dbReference type="EMBL" id="OU898283">
    <property type="protein sequence ID" value="CAG9838899.1"/>
    <property type="molecule type" value="Genomic_DNA"/>
</dbReference>
<accession>A0A9N9XJG0</accession>
<protein>
    <submittedName>
        <fullName evidence="1">Uncharacterized protein</fullName>
    </submittedName>
</protein>
<evidence type="ECO:0000313" key="1">
    <source>
        <dbReference type="EMBL" id="CAG9838899.1"/>
    </source>
</evidence>
<keyword evidence="2" id="KW-1185">Reference proteome</keyword>
<organism evidence="1 2">
    <name type="scientific">Diabrotica balteata</name>
    <name type="common">Banded cucumber beetle</name>
    <dbReference type="NCBI Taxonomy" id="107213"/>
    <lineage>
        <taxon>Eukaryota</taxon>
        <taxon>Metazoa</taxon>
        <taxon>Ecdysozoa</taxon>
        <taxon>Arthropoda</taxon>
        <taxon>Hexapoda</taxon>
        <taxon>Insecta</taxon>
        <taxon>Pterygota</taxon>
        <taxon>Neoptera</taxon>
        <taxon>Endopterygota</taxon>
        <taxon>Coleoptera</taxon>
        <taxon>Polyphaga</taxon>
        <taxon>Cucujiformia</taxon>
        <taxon>Chrysomeloidea</taxon>
        <taxon>Chrysomelidae</taxon>
        <taxon>Galerucinae</taxon>
        <taxon>Diabroticina</taxon>
        <taxon>Diabroticites</taxon>
        <taxon>Diabrotica</taxon>
    </lineage>
</organism>
<sequence>MQSYKISSEICSQNKNFIPDDETYRQKIKNIKHKHVLEHKETTRDPKINSHDSLPFIIHKLPVSPCIKLENKNNVKSLFKRSHKQNCSQSEEKKTTTLLENAAVGPSKPLIDISTLLNDPNIFQNRSAVTVWNGIVKQKPNRDAANLVKVCAKHRKQYSPQSKEHKEHKEQHIGFTTECKNQRSTQKSLQCENNSTQVSFVEKI</sequence>
<gene>
    <name evidence="1" type="ORF">DIABBA_LOCUS11713</name>
</gene>
<proteinExistence type="predicted"/>
<dbReference type="OrthoDB" id="10322437at2759"/>
<name>A0A9N9XJG0_DIABA</name>
<reference evidence="1" key="1">
    <citation type="submission" date="2022-01" db="EMBL/GenBank/DDBJ databases">
        <authorList>
            <person name="King R."/>
        </authorList>
    </citation>
    <scope>NUCLEOTIDE SEQUENCE</scope>
</reference>
<dbReference type="AlphaFoldDB" id="A0A9N9XJG0"/>
<evidence type="ECO:0000313" key="2">
    <source>
        <dbReference type="Proteomes" id="UP001153709"/>
    </source>
</evidence>